<dbReference type="AlphaFoldDB" id="A0A9W6JLE5"/>
<reference evidence="3" key="1">
    <citation type="journal article" date="2014" name="Int. J. Syst. Evol. Microbiol.">
        <title>Complete genome sequence of Corynebacterium casei LMG S-19264T (=DSM 44701T), isolated from a smear-ripened cheese.</title>
        <authorList>
            <consortium name="US DOE Joint Genome Institute (JGI-PGF)"/>
            <person name="Walter F."/>
            <person name="Albersmeier A."/>
            <person name="Kalinowski J."/>
            <person name="Ruckert C."/>
        </authorList>
    </citation>
    <scope>NUCLEOTIDE SEQUENCE</scope>
    <source>
        <strain evidence="3">VKM B-2748</strain>
    </source>
</reference>
<dbReference type="EMBL" id="BSFL01000001">
    <property type="protein sequence ID" value="GLK79237.1"/>
    <property type="molecule type" value="Genomic_DNA"/>
</dbReference>
<keyword evidence="4" id="KW-1185">Reference proteome</keyword>
<dbReference type="Pfam" id="PF02636">
    <property type="entry name" value="Methyltransf_28"/>
    <property type="match status" value="1"/>
</dbReference>
<dbReference type="SUPFAM" id="SSF53335">
    <property type="entry name" value="S-adenosyl-L-methionine-dependent methyltransferases"/>
    <property type="match status" value="1"/>
</dbReference>
<gene>
    <name evidence="3" type="ORF">GCM10008174_09780</name>
</gene>
<dbReference type="InterPro" id="IPR003788">
    <property type="entry name" value="NDUFAF7"/>
</dbReference>
<dbReference type="RefSeq" id="WP_271199703.1">
    <property type="nucleotide sequence ID" value="NZ_BSFL01000001.1"/>
</dbReference>
<organism evidence="3 4">
    <name type="scientific">Methylopila turkensis</name>
    <dbReference type="NCBI Taxonomy" id="1437816"/>
    <lineage>
        <taxon>Bacteria</taxon>
        <taxon>Pseudomonadati</taxon>
        <taxon>Pseudomonadota</taxon>
        <taxon>Alphaproteobacteria</taxon>
        <taxon>Hyphomicrobiales</taxon>
        <taxon>Methylopilaceae</taxon>
        <taxon>Methylopila</taxon>
    </lineage>
</organism>
<dbReference type="GO" id="GO:0032259">
    <property type="term" value="P:methylation"/>
    <property type="evidence" value="ECO:0007669"/>
    <property type="project" value="UniProtKB-KW"/>
</dbReference>
<evidence type="ECO:0000256" key="2">
    <source>
        <dbReference type="ARBA" id="ARBA00022679"/>
    </source>
</evidence>
<dbReference type="PANTHER" id="PTHR12049:SF7">
    <property type="entry name" value="PROTEIN ARGININE METHYLTRANSFERASE NDUFAF7, MITOCHONDRIAL"/>
    <property type="match status" value="1"/>
</dbReference>
<accession>A0A9W6JLE5</accession>
<dbReference type="Proteomes" id="UP001143309">
    <property type="component" value="Unassembled WGS sequence"/>
</dbReference>
<protein>
    <submittedName>
        <fullName evidence="3">ATP synthase subunit beta</fullName>
    </submittedName>
</protein>
<reference evidence="3" key="2">
    <citation type="submission" date="2023-01" db="EMBL/GenBank/DDBJ databases">
        <authorList>
            <person name="Sun Q."/>
            <person name="Evtushenko L."/>
        </authorList>
    </citation>
    <scope>NUCLEOTIDE SEQUENCE</scope>
    <source>
        <strain evidence="3">VKM B-2748</strain>
    </source>
</reference>
<keyword evidence="1" id="KW-0489">Methyltransferase</keyword>
<dbReference type="Gene3D" id="3.40.50.12710">
    <property type="match status" value="1"/>
</dbReference>
<evidence type="ECO:0000313" key="4">
    <source>
        <dbReference type="Proteomes" id="UP001143309"/>
    </source>
</evidence>
<dbReference type="GO" id="GO:0035243">
    <property type="term" value="F:protein-arginine omega-N symmetric methyltransferase activity"/>
    <property type="evidence" value="ECO:0007669"/>
    <property type="project" value="TreeGrafter"/>
</dbReference>
<dbReference type="InterPro" id="IPR038375">
    <property type="entry name" value="NDUFAF7_sf"/>
</dbReference>
<proteinExistence type="predicted"/>
<name>A0A9W6JLE5_9HYPH</name>
<evidence type="ECO:0000313" key="3">
    <source>
        <dbReference type="EMBL" id="GLK79237.1"/>
    </source>
</evidence>
<dbReference type="InterPro" id="IPR029063">
    <property type="entry name" value="SAM-dependent_MTases_sf"/>
</dbReference>
<evidence type="ECO:0000256" key="1">
    <source>
        <dbReference type="ARBA" id="ARBA00022603"/>
    </source>
</evidence>
<comment type="caution">
    <text evidence="3">The sequence shown here is derived from an EMBL/GenBank/DDBJ whole genome shotgun (WGS) entry which is preliminary data.</text>
</comment>
<keyword evidence="2" id="KW-0808">Transferase</keyword>
<dbReference type="PANTHER" id="PTHR12049">
    <property type="entry name" value="PROTEIN ARGININE METHYLTRANSFERASE NDUFAF7, MITOCHONDRIAL"/>
    <property type="match status" value="1"/>
</dbReference>
<sequence length="358" mass="37349">MTPLAREIAATIAQDGPITVARYMALCLGHPVHGYYATRDPFGAGGDFVTAPEVSQMFGELLGLWCAEVWRRMGEPSRVALIELGPGRGTLMADALRAAKVAPGFREAITVALVETSPTLREIQRKTLEPSGAHVRWAATIEEALDAPLPALVLANEFFDALPVRQFVRTEAGWRERLVGLADGALAFGLAAEPPADLPLPERPAGATLELNPEGLAVAARIGAHVAAHGGAALAIDYGEGRSAGDTLQAVRGHRFVDPLGDPGEADLTAQVDFGALGRAARGAGAAVTPLLPQADLLERLGLAARATALKARATPAQAEAIDAAVLRLTDRAPKAMGALFKALAFADPRLGPLPAFD</sequence>